<keyword evidence="3" id="KW-1185">Reference proteome</keyword>
<feature type="compositionally biased region" description="Low complexity" evidence="1">
    <location>
        <begin position="14"/>
        <end position="32"/>
    </location>
</feature>
<feature type="non-terminal residue" evidence="2">
    <location>
        <position position="1"/>
    </location>
</feature>
<feature type="compositionally biased region" description="Basic and acidic residues" evidence="1">
    <location>
        <begin position="81"/>
        <end position="90"/>
    </location>
</feature>
<gene>
    <name evidence="2" type="ORF">MHI_LOCUS642806</name>
</gene>
<feature type="non-terminal residue" evidence="2">
    <location>
        <position position="194"/>
    </location>
</feature>
<dbReference type="AlphaFoldDB" id="A0A6V7H9F8"/>
<evidence type="ECO:0000256" key="1">
    <source>
        <dbReference type="SAM" id="MobiDB-lite"/>
    </source>
</evidence>
<accession>A0A6V7H9F8</accession>
<feature type="compositionally biased region" description="Basic and acidic residues" evidence="1">
    <location>
        <begin position="33"/>
        <end position="42"/>
    </location>
</feature>
<sequence>DVEKGEVYSVANLSPSICSRPASSSRTSTSAESRVELEDKLRNSSSSRSNVSSVAVEVEIGTANNEPIGRSGDGVNDDDDNNAKDEDAHGKRNGKKRSQPVESSRSLASPLGTHHVSDIEFGRLFGSACHIHRLHFSRAVTGCRSRRVFSLRWTFPMVLRRSENCAQRPRVSTHFSVSGSSSSFDGFMHADSRT</sequence>
<organism evidence="2 3">
    <name type="scientific">Heterotrigona itama</name>
    <dbReference type="NCBI Taxonomy" id="395501"/>
    <lineage>
        <taxon>Eukaryota</taxon>
        <taxon>Metazoa</taxon>
        <taxon>Ecdysozoa</taxon>
        <taxon>Arthropoda</taxon>
        <taxon>Hexapoda</taxon>
        <taxon>Insecta</taxon>
        <taxon>Pterygota</taxon>
        <taxon>Neoptera</taxon>
        <taxon>Endopterygota</taxon>
        <taxon>Hymenoptera</taxon>
        <taxon>Apocrita</taxon>
        <taxon>Aculeata</taxon>
        <taxon>Apoidea</taxon>
        <taxon>Anthophila</taxon>
        <taxon>Apidae</taxon>
        <taxon>Heterotrigona</taxon>
    </lineage>
</organism>
<proteinExistence type="predicted"/>
<evidence type="ECO:0000313" key="3">
    <source>
        <dbReference type="Proteomes" id="UP000752696"/>
    </source>
</evidence>
<reference evidence="2" key="1">
    <citation type="submission" date="2020-07" db="EMBL/GenBank/DDBJ databases">
        <authorList>
            <person name="Nazaruddin N."/>
        </authorList>
    </citation>
    <scope>NUCLEOTIDE SEQUENCE</scope>
</reference>
<feature type="region of interest" description="Disordered" evidence="1">
    <location>
        <begin position="1"/>
        <end position="110"/>
    </location>
</feature>
<dbReference type="EMBL" id="CAJDYZ010009337">
    <property type="protein sequence ID" value="CAD1476405.1"/>
    <property type="molecule type" value="Genomic_DNA"/>
</dbReference>
<name>A0A6V7H9F8_9HYME</name>
<feature type="compositionally biased region" description="Low complexity" evidence="1">
    <location>
        <begin position="43"/>
        <end position="54"/>
    </location>
</feature>
<protein>
    <submittedName>
        <fullName evidence="2">Uncharacterized protein</fullName>
    </submittedName>
</protein>
<dbReference type="Proteomes" id="UP000752696">
    <property type="component" value="Unassembled WGS sequence"/>
</dbReference>
<comment type="caution">
    <text evidence="2">The sequence shown here is derived from an EMBL/GenBank/DDBJ whole genome shotgun (WGS) entry which is preliminary data.</text>
</comment>
<evidence type="ECO:0000313" key="2">
    <source>
        <dbReference type="EMBL" id="CAD1476405.1"/>
    </source>
</evidence>